<gene>
    <name evidence="6" type="ORF">DB88DRAFT_254725</name>
</gene>
<dbReference type="PANTHER" id="PTHR12652">
    <property type="entry name" value="PEROXISOMAL BIOGENESIS FACTOR 11"/>
    <property type="match status" value="1"/>
</dbReference>
<dbReference type="PANTHER" id="PTHR12652:SF19">
    <property type="entry name" value="PEROXISOMAL BIOGENESIS FACTOR 11"/>
    <property type="match status" value="1"/>
</dbReference>
<sequence length="426" mass="47036">MSSAIVQSAAPEIPPATQDVPSQPHKTPTKPSLRYATPPSPPSSGPSSPPRLDEISHDDPWSDSILPAPLPAQTAELVIELTPIWKDANQGHGGMNASTLEGSWRSHGAQRVPGDEGPSGSERAEVVFDASKREVASIASLGVYDPKRESSSSTSRLVLPVPVAPVRKVHGPMPTAVWADIMDTSKGRDKVLKCAQYSLRTYLYLLSLVAAVRPLSPWFKANQRRLKTAVSGLSLTRKCLLLLNPLHPLTELLSPQPMAASTMLLHLINLMSAMSDDIYCLFKLGIVSKRTGKWADKWANRFWLLTTLMGLYTLHLKTLPSIQRRIVSLRSSSDLTTMIDPVLADEQLEKEAERRADMIERRKWEKELSDAKWTNRKLLADLVFVSYDVFKLTWLAEPVQCAAGLSAALIAANKLYDKHWRACLGK</sequence>
<proteinExistence type="predicted"/>
<dbReference type="Pfam" id="PF05648">
    <property type="entry name" value="PEX11"/>
    <property type="match status" value="1"/>
</dbReference>
<comment type="subcellular location">
    <subcellularLocation>
        <location evidence="4">Peroxisome membrane</location>
    </subcellularLocation>
</comment>
<evidence type="ECO:0000256" key="5">
    <source>
        <dbReference type="SAM" id="MobiDB-lite"/>
    </source>
</evidence>
<dbReference type="AlphaFoldDB" id="A0AAD9FS93"/>
<dbReference type="InterPro" id="IPR008733">
    <property type="entry name" value="PEX11"/>
</dbReference>
<name>A0AAD9FS93_PAPLA</name>
<evidence type="ECO:0000313" key="6">
    <source>
        <dbReference type="EMBL" id="KAK1925198.1"/>
    </source>
</evidence>
<accession>A0AAD9FS93</accession>
<dbReference type="GO" id="GO:0005778">
    <property type="term" value="C:peroxisomal membrane"/>
    <property type="evidence" value="ECO:0007669"/>
    <property type="project" value="UniProtKB-SubCell"/>
</dbReference>
<feature type="region of interest" description="Disordered" evidence="5">
    <location>
        <begin position="1"/>
        <end position="67"/>
    </location>
</feature>
<evidence type="ECO:0000256" key="2">
    <source>
        <dbReference type="ARBA" id="ARBA00023136"/>
    </source>
</evidence>
<keyword evidence="1" id="KW-0962">Peroxisome biogenesis</keyword>
<organism evidence="6 7">
    <name type="scientific">Papiliotrema laurentii</name>
    <name type="common">Cryptococcus laurentii</name>
    <dbReference type="NCBI Taxonomy" id="5418"/>
    <lineage>
        <taxon>Eukaryota</taxon>
        <taxon>Fungi</taxon>
        <taxon>Dikarya</taxon>
        <taxon>Basidiomycota</taxon>
        <taxon>Agaricomycotina</taxon>
        <taxon>Tremellomycetes</taxon>
        <taxon>Tremellales</taxon>
        <taxon>Rhynchogastremaceae</taxon>
        <taxon>Papiliotrema</taxon>
    </lineage>
</organism>
<dbReference type="GO" id="GO:0016559">
    <property type="term" value="P:peroxisome fission"/>
    <property type="evidence" value="ECO:0007669"/>
    <property type="project" value="InterPro"/>
</dbReference>
<feature type="compositionally biased region" description="Basic and acidic residues" evidence="5">
    <location>
        <begin position="51"/>
        <end position="60"/>
    </location>
</feature>
<dbReference type="EMBL" id="JAODAN010000004">
    <property type="protein sequence ID" value="KAK1925198.1"/>
    <property type="molecule type" value="Genomic_DNA"/>
</dbReference>
<feature type="compositionally biased region" description="Polar residues" evidence="5">
    <location>
        <begin position="19"/>
        <end position="30"/>
    </location>
</feature>
<keyword evidence="3" id="KW-0576">Peroxisome</keyword>
<feature type="compositionally biased region" description="Pro residues" evidence="5">
    <location>
        <begin position="38"/>
        <end position="49"/>
    </location>
</feature>
<keyword evidence="7" id="KW-1185">Reference proteome</keyword>
<reference evidence="6" key="1">
    <citation type="submission" date="2023-02" db="EMBL/GenBank/DDBJ databases">
        <title>Identification and recombinant expression of a fungal hydrolase from Papiliotrema laurentii that hydrolyzes apple cutin and clears colloidal polyester polyurethane.</title>
        <authorList>
            <consortium name="DOE Joint Genome Institute"/>
            <person name="Roman V.A."/>
            <person name="Bojanowski C."/>
            <person name="Crable B.R."/>
            <person name="Wagner D.N."/>
            <person name="Hung C.S."/>
            <person name="Nadeau L.J."/>
            <person name="Schratz L."/>
            <person name="Haridas S."/>
            <person name="Pangilinan J."/>
            <person name="Lipzen A."/>
            <person name="Na H."/>
            <person name="Yan M."/>
            <person name="Ng V."/>
            <person name="Grigoriev I.V."/>
            <person name="Spatafora J.W."/>
            <person name="Barlow D."/>
            <person name="Biffinger J."/>
            <person name="Kelley-Loughnane N."/>
            <person name="Varaljay V.A."/>
            <person name="Crookes-Goodson W.J."/>
        </authorList>
    </citation>
    <scope>NUCLEOTIDE SEQUENCE</scope>
    <source>
        <strain evidence="6">5307AH</strain>
    </source>
</reference>
<evidence type="ECO:0000313" key="7">
    <source>
        <dbReference type="Proteomes" id="UP001182556"/>
    </source>
</evidence>
<evidence type="ECO:0000256" key="3">
    <source>
        <dbReference type="ARBA" id="ARBA00023140"/>
    </source>
</evidence>
<comment type="caution">
    <text evidence="6">The sequence shown here is derived from an EMBL/GenBank/DDBJ whole genome shotgun (WGS) entry which is preliminary data.</text>
</comment>
<keyword evidence="2" id="KW-0472">Membrane</keyword>
<dbReference type="Proteomes" id="UP001182556">
    <property type="component" value="Unassembled WGS sequence"/>
</dbReference>
<protein>
    <submittedName>
        <fullName evidence="6">Uncharacterized protein</fullName>
    </submittedName>
</protein>
<evidence type="ECO:0000256" key="1">
    <source>
        <dbReference type="ARBA" id="ARBA00022593"/>
    </source>
</evidence>
<evidence type="ECO:0000256" key="4">
    <source>
        <dbReference type="ARBA" id="ARBA00046271"/>
    </source>
</evidence>